<proteinExistence type="predicted"/>
<feature type="compositionally biased region" description="Pro residues" evidence="1">
    <location>
        <begin position="828"/>
        <end position="841"/>
    </location>
</feature>
<feature type="compositionally biased region" description="Polar residues" evidence="1">
    <location>
        <begin position="627"/>
        <end position="647"/>
    </location>
</feature>
<feature type="compositionally biased region" description="Polar residues" evidence="1">
    <location>
        <begin position="492"/>
        <end position="515"/>
    </location>
</feature>
<feature type="compositionally biased region" description="Basic and acidic residues" evidence="1">
    <location>
        <begin position="372"/>
        <end position="383"/>
    </location>
</feature>
<feature type="region of interest" description="Disordered" evidence="1">
    <location>
        <begin position="353"/>
        <end position="397"/>
    </location>
</feature>
<feature type="region of interest" description="Disordered" evidence="1">
    <location>
        <begin position="1080"/>
        <end position="1136"/>
    </location>
</feature>
<dbReference type="InParanoid" id="A0A317XUT1"/>
<dbReference type="AlphaFoldDB" id="A0A317XUT1"/>
<evidence type="ECO:0000313" key="3">
    <source>
        <dbReference type="Proteomes" id="UP000246740"/>
    </source>
</evidence>
<feature type="compositionally biased region" description="Basic and acidic residues" evidence="1">
    <location>
        <begin position="18"/>
        <end position="31"/>
    </location>
</feature>
<feature type="region of interest" description="Disordered" evidence="1">
    <location>
        <begin position="1"/>
        <end position="34"/>
    </location>
</feature>
<feature type="region of interest" description="Disordered" evidence="1">
    <location>
        <begin position="970"/>
        <end position="1013"/>
    </location>
</feature>
<feature type="compositionally biased region" description="Low complexity" evidence="1">
    <location>
        <begin position="884"/>
        <end position="901"/>
    </location>
</feature>
<reference evidence="2 3" key="1">
    <citation type="journal article" date="2018" name="Mol. Biol. Evol.">
        <title>Broad Genomic Sampling Reveals a Smut Pathogenic Ancestry of the Fungal Clade Ustilaginomycotina.</title>
        <authorList>
            <person name="Kijpornyongpan T."/>
            <person name="Mondo S.J."/>
            <person name="Barry K."/>
            <person name="Sandor L."/>
            <person name="Lee J."/>
            <person name="Lipzen A."/>
            <person name="Pangilinan J."/>
            <person name="LaButti K."/>
            <person name="Hainaut M."/>
            <person name="Henrissat B."/>
            <person name="Grigoriev I.V."/>
            <person name="Spatafora J.W."/>
            <person name="Aime M.C."/>
        </authorList>
    </citation>
    <scope>NUCLEOTIDE SEQUENCE [LARGE SCALE GENOMIC DNA]</scope>
    <source>
        <strain evidence="2 3">MCA 3645</strain>
    </source>
</reference>
<feature type="region of interest" description="Disordered" evidence="1">
    <location>
        <begin position="416"/>
        <end position="463"/>
    </location>
</feature>
<dbReference type="EMBL" id="KZ819191">
    <property type="protein sequence ID" value="PWZ01071.1"/>
    <property type="molecule type" value="Genomic_DNA"/>
</dbReference>
<feature type="region of interest" description="Disordered" evidence="1">
    <location>
        <begin position="796"/>
        <end position="917"/>
    </location>
</feature>
<feature type="compositionally biased region" description="Basic and acidic residues" evidence="1">
    <location>
        <begin position="1096"/>
        <end position="1122"/>
    </location>
</feature>
<protein>
    <submittedName>
        <fullName evidence="2">Uncharacterized protein</fullName>
    </submittedName>
</protein>
<dbReference type="OrthoDB" id="2556013at2759"/>
<feature type="region of interest" description="Disordered" evidence="1">
    <location>
        <begin position="574"/>
        <end position="718"/>
    </location>
</feature>
<accession>A0A317XUT1</accession>
<feature type="region of interest" description="Disordered" evidence="1">
    <location>
        <begin position="87"/>
        <end position="133"/>
    </location>
</feature>
<feature type="compositionally biased region" description="Low complexity" evidence="1">
    <location>
        <begin position="842"/>
        <end position="871"/>
    </location>
</feature>
<keyword evidence="3" id="KW-1185">Reference proteome</keyword>
<dbReference type="Proteomes" id="UP000246740">
    <property type="component" value="Unassembled WGS sequence"/>
</dbReference>
<evidence type="ECO:0000313" key="2">
    <source>
        <dbReference type="EMBL" id="PWZ01071.1"/>
    </source>
</evidence>
<evidence type="ECO:0000256" key="1">
    <source>
        <dbReference type="SAM" id="MobiDB-lite"/>
    </source>
</evidence>
<dbReference type="STRING" id="1882483.A0A317XUT1"/>
<name>A0A317XUT1_9BASI</name>
<gene>
    <name evidence="2" type="ORF">BCV70DRAFT_89026</name>
</gene>
<sequence>MPSEAIPAPSAPVPTAGEEARRQWRERKQDAGELNLDQELAEHQAKVNSLSELIRRYAAYDQMLEDQHQQHQQRLLQLGIATHGLSDATSPNGLDDAHAQSVPHDTGTSSPPNGPAARPIRQLPRRGHNPVQSNTLTRHAVTEDHLLASDQVRDVLDTVARYHAASRISTDASAGAVSADSASALPLIHPVVAKSLRDQLLSAKSSLTRLGRLPNGHSGDAAVNELSDGIERYLNTSNDLLSAQLDVLALISSEDPSSTTAATTAAAFDSGDASSLSTVTANGGSTAALKESDHTSNSRETGFRFDHVPSTLYDESYYYRQRAAQLILLFAHEADPAKLAALARSSLPSSTISAAAADQSAPKSSHLGNTKGRSERHGADDQHATGTQISDACSEASGESDGDLLDFDICQSAHFGNKKKRKSSRSTSPGPALSSSTTSTPAVTGKSRAATPSAVEGEVAASRRAAKGLPLATNSKILNNAQLREAELDPNFTRSGGSTAPVSDPEGTTASATQSSTVHLWYLPRQTRSQREQSAMRHRIRARLMQIFLRRRAQRREDTEKLKRAEIARREALEEKKRAQEAVMAPVTPEKKPQKRISKAEKRAQALRGSGGGGKAMSIAAIRARTAGNSGSPSKPANAESAQSVPSKFSPPRAPPETTSVQDHDNSRAVKVVPDMSLPDDSRKEKASTASGSRLDPSVALPTENASDHSNVTDDNRLNEANAEATADLTKGMNGLSLSPFDFRMPSLTAVRLRELRSQVNTASSSLTDSLGQGNDSEAVADLSETLDRVSIHPDTTQVGSVAPAHTTHTAQRGAIDRGAGYVAGPTPGNPPPHHLIPATPPRSNQMGSSSMRSSPSDNPNAPAARALEAASTRTKKVPSKSKASGTASGRRKAAAAAHSQSHSHAHGSHGDERTCGHAGHTGGVGGALSALFTPDDWICIFCEYELYYGEPPLMLRACRNRKKLVAKKNKAKVKAKAAIEGTRPANAPRTHRHHDHDHGHSHGNNGNDHGHGHGSCCDHDHDHGHSHGNNGNDHGHGHGSCCDHDHAHSRAHDHVHDYDPHNHCDHHCEHGYDGDAHYPDDHHVHGAKHSSQAGHNHDRHDRGSRSDHPDHFDGPERERCDCGNSIHESDFENDD</sequence>
<organism evidence="2 3">
    <name type="scientific">Testicularia cyperi</name>
    <dbReference type="NCBI Taxonomy" id="1882483"/>
    <lineage>
        <taxon>Eukaryota</taxon>
        <taxon>Fungi</taxon>
        <taxon>Dikarya</taxon>
        <taxon>Basidiomycota</taxon>
        <taxon>Ustilaginomycotina</taxon>
        <taxon>Ustilaginomycetes</taxon>
        <taxon>Ustilaginales</taxon>
        <taxon>Anthracoideaceae</taxon>
        <taxon>Testicularia</taxon>
    </lineage>
</organism>
<feature type="region of interest" description="Disordered" evidence="1">
    <location>
        <begin position="489"/>
        <end position="515"/>
    </location>
</feature>
<feature type="compositionally biased region" description="Low complexity" evidence="1">
    <location>
        <begin position="425"/>
        <end position="441"/>
    </location>
</feature>
<feature type="compositionally biased region" description="Basic residues" evidence="1">
    <location>
        <begin position="990"/>
        <end position="1002"/>
    </location>
</feature>